<sequence length="624" mass="71298">MKLNLYVRLHPKLKMSFKFKLRVLGYLIMVNAVISMLIACRYFLYLSEFPTDLLGFSFLFTGTFSHMTVLASLIGLILIPSLFLPNMLRHIMQASIASLALIALIIDTFVYAQYRFHINTVMLELVMSGQVVSFSISTWLMVIAAIACIFAAQFYLIRFLEKKLPTFSWSIGKKFTGLVFVALLLSNGIHVWAAAHVYQPVTMTQRYLPMFYPMTSNKTMKKYGWIDEEALEKQKAMSLERKSDLNYPLTPIVGEAPKQPTNIMFIVIDSWRADTFNADNSPNLWSYAQNGKIFNQHYSTGNATRTGIFGMFYGIPGTYWHGMIVNRQSPVFIDRLQALNYQLGLFAAAKLTNPEFHETAFSKVPNLRIGSSGKVAGGIDEELTQDWLKWYEKRDRNKPTFSFLFYDSPHGYSFPKDYPHQYKPMLDEVNYLKLSNDSDRSLMMNRYKTSVHYVDSIVKQVLDKLKETGDAENTLVIITGDHGQEVNDNLQNFWGHNGNFTDPQVKVPFAIIGPKIQTDKLWNNQVLTSHQDIVPTLMKNYLGVTTKIHDYSVGEDLLGAQIQRDWILTSSYSKYGIVTPKNILEVGAVGQFEILDKKNQPMSDQEPNYAHVQAALEQISRFNK</sequence>
<gene>
    <name evidence="4" type="primary">yejM</name>
    <name evidence="4" type="ORF">ACNJC6_03289</name>
</gene>
<feature type="transmembrane region" description="Helical" evidence="1">
    <location>
        <begin position="178"/>
        <end position="198"/>
    </location>
</feature>
<evidence type="ECO:0000313" key="4">
    <source>
        <dbReference type="EMBL" id="SJX23613.1"/>
    </source>
</evidence>
<dbReference type="SUPFAM" id="SSF53649">
    <property type="entry name" value="Alkaline phosphatase-like"/>
    <property type="match status" value="1"/>
</dbReference>
<protein>
    <submittedName>
        <fullName evidence="4">Inner membrane protein YejM</fullName>
    </submittedName>
</protein>
<evidence type="ECO:0000259" key="2">
    <source>
        <dbReference type="Pfam" id="PF00884"/>
    </source>
</evidence>
<evidence type="ECO:0000256" key="1">
    <source>
        <dbReference type="SAM" id="Phobius"/>
    </source>
</evidence>
<dbReference type="Pfam" id="PF11893">
    <property type="entry name" value="DUF3413"/>
    <property type="match status" value="1"/>
</dbReference>
<feature type="transmembrane region" description="Helical" evidence="1">
    <location>
        <begin position="64"/>
        <end position="84"/>
    </location>
</feature>
<dbReference type="CDD" id="cd16148">
    <property type="entry name" value="sulfatase_like"/>
    <property type="match status" value="1"/>
</dbReference>
<feature type="domain" description="Sulfatase N-terminal" evidence="2">
    <location>
        <begin position="262"/>
        <end position="539"/>
    </location>
</feature>
<dbReference type="PANTHER" id="PTHR43751">
    <property type="entry name" value="SULFATASE"/>
    <property type="match status" value="1"/>
</dbReference>
<dbReference type="Gene3D" id="3.40.720.10">
    <property type="entry name" value="Alkaline Phosphatase, subunit A"/>
    <property type="match status" value="1"/>
</dbReference>
<dbReference type="InterPro" id="IPR000917">
    <property type="entry name" value="Sulfatase_N"/>
</dbReference>
<feature type="domain" description="Inner membrane protein YejM N-terminal" evidence="3">
    <location>
        <begin position="24"/>
        <end position="252"/>
    </location>
</feature>
<dbReference type="Proteomes" id="UP000196240">
    <property type="component" value="Unassembled WGS sequence"/>
</dbReference>
<organism evidence="4 5">
    <name type="scientific">Acinetobacter johnsonii</name>
    <dbReference type="NCBI Taxonomy" id="40214"/>
    <lineage>
        <taxon>Bacteria</taxon>
        <taxon>Pseudomonadati</taxon>
        <taxon>Pseudomonadota</taxon>
        <taxon>Gammaproteobacteria</taxon>
        <taxon>Moraxellales</taxon>
        <taxon>Moraxellaceae</taxon>
        <taxon>Acinetobacter</taxon>
    </lineage>
</organism>
<dbReference type="PIRSF" id="PIRSF004950">
    <property type="entry name" value="Mmb_sulf_HI0842"/>
    <property type="match status" value="1"/>
</dbReference>
<dbReference type="AlphaFoldDB" id="A0A1R7QH80"/>
<proteinExistence type="predicted"/>
<keyword evidence="1" id="KW-1133">Transmembrane helix</keyword>
<dbReference type="PANTHER" id="PTHR43751:SF3">
    <property type="entry name" value="SULFATASE N-TERMINAL DOMAIN-CONTAINING PROTEIN"/>
    <property type="match status" value="1"/>
</dbReference>
<dbReference type="InterPro" id="IPR052701">
    <property type="entry name" value="GAG_Ulvan_Degrading_Sulfatases"/>
</dbReference>
<keyword evidence="1" id="KW-0472">Membrane</keyword>
<dbReference type="EMBL" id="FUUY01000016">
    <property type="protein sequence ID" value="SJX23613.1"/>
    <property type="molecule type" value="Genomic_DNA"/>
</dbReference>
<feature type="transmembrane region" description="Helical" evidence="1">
    <location>
        <begin position="21"/>
        <end position="44"/>
    </location>
</feature>
<dbReference type="InterPro" id="IPR012159">
    <property type="entry name" value="YejM-like"/>
</dbReference>
<keyword evidence="1" id="KW-0812">Transmembrane</keyword>
<feature type="transmembrane region" description="Helical" evidence="1">
    <location>
        <begin position="96"/>
        <end position="114"/>
    </location>
</feature>
<dbReference type="InterPro" id="IPR024588">
    <property type="entry name" value="YejM_N"/>
</dbReference>
<evidence type="ECO:0000313" key="5">
    <source>
        <dbReference type="Proteomes" id="UP000196240"/>
    </source>
</evidence>
<accession>A0A1R7QH80</accession>
<name>A0A1R7QH80_ACIJO</name>
<dbReference type="InterPro" id="IPR017850">
    <property type="entry name" value="Alkaline_phosphatase_core_sf"/>
</dbReference>
<evidence type="ECO:0000259" key="3">
    <source>
        <dbReference type="Pfam" id="PF11893"/>
    </source>
</evidence>
<dbReference type="Pfam" id="PF00884">
    <property type="entry name" value="Sulfatase"/>
    <property type="match status" value="1"/>
</dbReference>
<feature type="transmembrane region" description="Helical" evidence="1">
    <location>
        <begin position="134"/>
        <end position="157"/>
    </location>
</feature>
<reference evidence="4 5" key="1">
    <citation type="submission" date="2017-02" db="EMBL/GenBank/DDBJ databases">
        <authorList>
            <person name="Peterson S.W."/>
        </authorList>
    </citation>
    <scope>NUCLEOTIDE SEQUENCE [LARGE SCALE GENOMIC DNA]</scope>
    <source>
        <strain evidence="4">C6</strain>
    </source>
</reference>